<accession>A0A2G1DNG6</accession>
<name>A0A2G1DNG6_AGGAC</name>
<dbReference type="Proteomes" id="UP000226080">
    <property type="component" value="Unassembled WGS sequence"/>
</dbReference>
<organism evidence="1 2">
    <name type="scientific">Aggregatibacter actinomycetemcomitans</name>
    <name type="common">Actinobacillus actinomycetemcomitans</name>
    <name type="synonym">Haemophilus actinomycetemcomitans</name>
    <dbReference type="NCBI Taxonomy" id="714"/>
    <lineage>
        <taxon>Bacteria</taxon>
        <taxon>Pseudomonadati</taxon>
        <taxon>Pseudomonadota</taxon>
        <taxon>Gammaproteobacteria</taxon>
        <taxon>Pasteurellales</taxon>
        <taxon>Pasteurellaceae</taxon>
        <taxon>Aggregatibacter</taxon>
    </lineage>
</organism>
<gene>
    <name evidence="1" type="ORF">CQR80_08825</name>
</gene>
<protein>
    <submittedName>
        <fullName evidence="1">Uncharacterized protein</fullName>
    </submittedName>
</protein>
<dbReference type="RefSeq" id="WP_099309011.1">
    <property type="nucleotide sequence ID" value="NZ_PCGV01000018.1"/>
</dbReference>
<dbReference type="EMBL" id="PCGW01000018">
    <property type="protein sequence ID" value="PHO20033.1"/>
    <property type="molecule type" value="Genomic_DNA"/>
</dbReference>
<evidence type="ECO:0000313" key="1">
    <source>
        <dbReference type="EMBL" id="PHO20033.1"/>
    </source>
</evidence>
<comment type="caution">
    <text evidence="1">The sequence shown here is derived from an EMBL/GenBank/DDBJ whole genome shotgun (WGS) entry which is preliminary data.</text>
</comment>
<sequence>MYFLGLTAKSEKYPDFINVEKVIYIKLKEIKDTEVTVVFKFENNESITLQDLPIASYERIVNALRKA</sequence>
<evidence type="ECO:0000313" key="2">
    <source>
        <dbReference type="Proteomes" id="UP000226080"/>
    </source>
</evidence>
<reference evidence="1 2" key="1">
    <citation type="submission" date="2017-10" db="EMBL/GenBank/DDBJ databases">
        <title>Draft genome sequences of Aggregatibacter actinomycetemcomitans strains 310a and 310b.</title>
        <authorList>
            <person name="May A.C."/>
            <person name="Ohta H."/>
            <person name="Maeda H."/>
            <person name="Kokeguchi S."/>
            <person name="Cugini C."/>
        </authorList>
    </citation>
    <scope>NUCLEOTIDE SEQUENCE [LARGE SCALE GENOMIC DNA]</scope>
    <source>
        <strain evidence="1 2">310b</strain>
    </source>
</reference>
<keyword evidence="2" id="KW-1185">Reference proteome</keyword>
<proteinExistence type="predicted"/>